<dbReference type="InterPro" id="IPR003594">
    <property type="entry name" value="HATPase_dom"/>
</dbReference>
<dbReference type="Gene3D" id="1.20.5.1930">
    <property type="match status" value="1"/>
</dbReference>
<dbReference type="Proteomes" id="UP000581087">
    <property type="component" value="Unassembled WGS sequence"/>
</dbReference>
<feature type="transmembrane region" description="Helical" evidence="9">
    <location>
        <begin position="162"/>
        <end position="183"/>
    </location>
</feature>
<gene>
    <name evidence="13" type="ORF">BJ972_002549</name>
    <name evidence="14" type="ORF">ESP50_01015</name>
</gene>
<evidence type="ECO:0000256" key="4">
    <source>
        <dbReference type="ARBA" id="ARBA00022679"/>
    </source>
</evidence>
<keyword evidence="4" id="KW-0808">Transferase</keyword>
<keyword evidence="9" id="KW-1133">Transmembrane helix</keyword>
<proteinExistence type="predicted"/>
<evidence type="ECO:0000256" key="5">
    <source>
        <dbReference type="ARBA" id="ARBA00022741"/>
    </source>
</evidence>
<feature type="transmembrane region" description="Helical" evidence="9">
    <location>
        <begin position="81"/>
        <end position="110"/>
    </location>
</feature>
<dbReference type="InterPro" id="IPR036890">
    <property type="entry name" value="HATPase_C_sf"/>
</dbReference>
<dbReference type="OrthoDB" id="227596at2"/>
<dbReference type="Pfam" id="PF23539">
    <property type="entry name" value="DUF7134"/>
    <property type="match status" value="1"/>
</dbReference>
<dbReference type="Proteomes" id="UP000292686">
    <property type="component" value="Unassembled WGS sequence"/>
</dbReference>
<comment type="caution">
    <text evidence="14">The sequence shown here is derived from an EMBL/GenBank/DDBJ whole genome shotgun (WGS) entry which is preliminary data.</text>
</comment>
<dbReference type="AlphaFoldDB" id="A0A4V1R2N9"/>
<dbReference type="InterPro" id="IPR050482">
    <property type="entry name" value="Sensor_HK_TwoCompSys"/>
</dbReference>
<evidence type="ECO:0000313" key="15">
    <source>
        <dbReference type="Proteomes" id="UP000292686"/>
    </source>
</evidence>
<evidence type="ECO:0000256" key="2">
    <source>
        <dbReference type="ARBA" id="ARBA00012438"/>
    </source>
</evidence>
<comment type="catalytic activity">
    <reaction evidence="1">
        <text>ATP + protein L-histidine = ADP + protein N-phospho-L-histidine.</text>
        <dbReference type="EC" id="2.7.13.3"/>
    </reaction>
</comment>
<evidence type="ECO:0000256" key="1">
    <source>
        <dbReference type="ARBA" id="ARBA00000085"/>
    </source>
</evidence>
<dbReference type="PANTHER" id="PTHR24421">
    <property type="entry name" value="NITRATE/NITRITE SENSOR PROTEIN NARX-RELATED"/>
    <property type="match status" value="1"/>
</dbReference>
<dbReference type="EMBL" id="JACCBI010000001">
    <property type="protein sequence ID" value="NYD68030.1"/>
    <property type="molecule type" value="Genomic_DNA"/>
</dbReference>
<accession>A0A4V1R2N9</accession>
<evidence type="ECO:0000256" key="3">
    <source>
        <dbReference type="ARBA" id="ARBA00022553"/>
    </source>
</evidence>
<evidence type="ECO:0000256" key="6">
    <source>
        <dbReference type="ARBA" id="ARBA00022777"/>
    </source>
</evidence>
<keyword evidence="7" id="KW-0067">ATP-binding</keyword>
<name>A0A4V1R2N9_9MICO</name>
<feature type="domain" description="DUF7134" evidence="12">
    <location>
        <begin position="22"/>
        <end position="139"/>
    </location>
</feature>
<dbReference type="EC" id="2.7.13.3" evidence="2"/>
<keyword evidence="6 14" id="KW-0418">Kinase</keyword>
<dbReference type="Pfam" id="PF02518">
    <property type="entry name" value="HATPase_c"/>
    <property type="match status" value="1"/>
</dbReference>
<dbReference type="InterPro" id="IPR055558">
    <property type="entry name" value="DUF7134"/>
</dbReference>
<dbReference type="GO" id="GO:0016020">
    <property type="term" value="C:membrane"/>
    <property type="evidence" value="ECO:0007669"/>
    <property type="project" value="InterPro"/>
</dbReference>
<keyword evidence="9" id="KW-0472">Membrane</keyword>
<evidence type="ECO:0000259" key="10">
    <source>
        <dbReference type="Pfam" id="PF02518"/>
    </source>
</evidence>
<sequence length="428" mass="45819">MTAASLDDTEWVRPKPGRAGYRHDAILALVLAVCATGSLVLYRTTGLFDESPFWHSLIWVVAMTLPLAFRRRWPEIAGVTVAAAFIVGAELGIMELLFSNIALFIAMYSIGAWSRSRRLATIVRSLIVGVMFAWLFWSTIVLSNVQIEATGFSADGPFSEYVAYSLINVITDLLYFGGAWFFGSSAYRSAKSRAQLEQRTAELAAERERTKAQAVALERVRIARELHDVVAHHVSVMGVQAGAARRVLSRDPAAAADSLSAIESSAREAVDELHRLLGTLRSENGEDAGADAPAAEGASTRGVARLPDLAADAGLPVSFEVIGAERTIPPLVSVSLYRITQESLTNVRKHAGAAAQADIRLRYLDSAVELEVTNTGSVPGTARSGGLGVIGMRERVAAVGGTIEIGPRPRGGFRVRATFPTSRAEGAA</sequence>
<dbReference type="CDD" id="cd16917">
    <property type="entry name" value="HATPase_UhpB-NarQ-NarX-like"/>
    <property type="match status" value="1"/>
</dbReference>
<evidence type="ECO:0000256" key="9">
    <source>
        <dbReference type="SAM" id="Phobius"/>
    </source>
</evidence>
<dbReference type="InterPro" id="IPR011712">
    <property type="entry name" value="Sig_transdc_His_kin_sub3_dim/P"/>
</dbReference>
<dbReference type="GO" id="GO:0005524">
    <property type="term" value="F:ATP binding"/>
    <property type="evidence" value="ECO:0007669"/>
    <property type="project" value="UniProtKB-KW"/>
</dbReference>
<keyword evidence="8" id="KW-0902">Two-component regulatory system</keyword>
<evidence type="ECO:0000259" key="11">
    <source>
        <dbReference type="Pfam" id="PF07730"/>
    </source>
</evidence>
<organism evidence="14 15">
    <name type="scientific">Agromyces atrinae</name>
    <dbReference type="NCBI Taxonomy" id="592376"/>
    <lineage>
        <taxon>Bacteria</taxon>
        <taxon>Bacillati</taxon>
        <taxon>Actinomycetota</taxon>
        <taxon>Actinomycetes</taxon>
        <taxon>Micrococcales</taxon>
        <taxon>Microbacteriaceae</taxon>
        <taxon>Agromyces</taxon>
    </lineage>
</organism>
<feature type="domain" description="Signal transduction histidine kinase subgroup 3 dimerisation and phosphoacceptor" evidence="11">
    <location>
        <begin position="218"/>
        <end position="283"/>
    </location>
</feature>
<dbReference type="GO" id="GO:0046983">
    <property type="term" value="F:protein dimerization activity"/>
    <property type="evidence" value="ECO:0007669"/>
    <property type="project" value="InterPro"/>
</dbReference>
<keyword evidence="3" id="KW-0597">Phosphoprotein</keyword>
<keyword evidence="9" id="KW-0812">Transmembrane</keyword>
<dbReference type="Pfam" id="PF07730">
    <property type="entry name" value="HisKA_3"/>
    <property type="match status" value="1"/>
</dbReference>
<feature type="domain" description="Histidine kinase/HSP90-like ATPase" evidence="10">
    <location>
        <begin position="334"/>
        <end position="421"/>
    </location>
</feature>
<keyword evidence="15" id="KW-1185">Reference proteome</keyword>
<feature type="transmembrane region" description="Helical" evidence="9">
    <location>
        <begin position="20"/>
        <end position="41"/>
    </location>
</feature>
<dbReference type="EMBL" id="SDPM01000001">
    <property type="protein sequence ID" value="RXZ87816.1"/>
    <property type="molecule type" value="Genomic_DNA"/>
</dbReference>
<evidence type="ECO:0000313" key="14">
    <source>
        <dbReference type="EMBL" id="RXZ87816.1"/>
    </source>
</evidence>
<reference evidence="14 15" key="1">
    <citation type="submission" date="2019-01" db="EMBL/GenBank/DDBJ databases">
        <title>Agromyces.</title>
        <authorList>
            <person name="Li J."/>
        </authorList>
    </citation>
    <scope>NUCLEOTIDE SEQUENCE [LARGE SCALE GENOMIC DNA]</scope>
    <source>
        <strain evidence="14 15">DSM 23870</strain>
    </source>
</reference>
<protein>
    <recommendedName>
        <fullName evidence="2">histidine kinase</fullName>
        <ecNumber evidence="2">2.7.13.3</ecNumber>
    </recommendedName>
</protein>
<evidence type="ECO:0000313" key="16">
    <source>
        <dbReference type="Proteomes" id="UP000581087"/>
    </source>
</evidence>
<feature type="transmembrane region" description="Helical" evidence="9">
    <location>
        <begin position="122"/>
        <end position="142"/>
    </location>
</feature>
<evidence type="ECO:0000313" key="13">
    <source>
        <dbReference type="EMBL" id="NYD68030.1"/>
    </source>
</evidence>
<reference evidence="13 16" key="2">
    <citation type="submission" date="2020-07" db="EMBL/GenBank/DDBJ databases">
        <title>Sequencing the genomes of 1000 actinobacteria strains.</title>
        <authorList>
            <person name="Klenk H.-P."/>
        </authorList>
    </citation>
    <scope>NUCLEOTIDE SEQUENCE [LARGE SCALE GENOMIC DNA]</scope>
    <source>
        <strain evidence="13 16">DSM 23870</strain>
    </source>
</reference>
<dbReference type="GO" id="GO:0000155">
    <property type="term" value="F:phosphorelay sensor kinase activity"/>
    <property type="evidence" value="ECO:0007669"/>
    <property type="project" value="InterPro"/>
</dbReference>
<evidence type="ECO:0000259" key="12">
    <source>
        <dbReference type="Pfam" id="PF23539"/>
    </source>
</evidence>
<keyword evidence="5" id="KW-0547">Nucleotide-binding</keyword>
<evidence type="ECO:0000256" key="7">
    <source>
        <dbReference type="ARBA" id="ARBA00022840"/>
    </source>
</evidence>
<dbReference type="SUPFAM" id="SSF55874">
    <property type="entry name" value="ATPase domain of HSP90 chaperone/DNA topoisomerase II/histidine kinase"/>
    <property type="match status" value="1"/>
</dbReference>
<evidence type="ECO:0000256" key="8">
    <source>
        <dbReference type="ARBA" id="ARBA00023012"/>
    </source>
</evidence>
<dbReference type="Gene3D" id="3.30.565.10">
    <property type="entry name" value="Histidine kinase-like ATPase, C-terminal domain"/>
    <property type="match status" value="1"/>
</dbReference>
<dbReference type="PANTHER" id="PTHR24421:SF10">
    <property type="entry name" value="NITRATE_NITRITE SENSOR PROTEIN NARQ"/>
    <property type="match status" value="1"/>
</dbReference>
<dbReference type="RefSeq" id="WP_129172081.1">
    <property type="nucleotide sequence ID" value="NZ_JACCBI010000001.1"/>
</dbReference>